<protein>
    <recommendedName>
        <fullName evidence="2">Transposon TX1 149 kDa protein</fullName>
    </recommendedName>
</protein>
<dbReference type="AlphaFoldDB" id="A0A0B2S8C1"/>
<feature type="non-terminal residue" evidence="1">
    <location>
        <position position="173"/>
    </location>
</feature>
<proteinExistence type="predicted"/>
<accession>A0A0B2S8C1</accession>
<evidence type="ECO:0008006" key="2">
    <source>
        <dbReference type="Google" id="ProtNLM"/>
    </source>
</evidence>
<feature type="non-terminal residue" evidence="1">
    <location>
        <position position="1"/>
    </location>
</feature>
<sequence length="173" mass="20341">VEDITSNRSLSEVEIKAKRELQQELWEASTAFESLLRQKSRAKWLKEGDSNSSYFHKVINFRRHCNGLHGILIQGEWVQNPSEVKNEAVKFFLSRFTEQHIRRPTLDGVHFSSINQRQREELIAPFLDHEIKEAVWSCGGDKCPGPDGFNFNFIKEFWGVLKTDFRRFIDEFH</sequence>
<organism evidence="1">
    <name type="scientific">Glycine soja</name>
    <name type="common">Wild soybean</name>
    <dbReference type="NCBI Taxonomy" id="3848"/>
    <lineage>
        <taxon>Eukaryota</taxon>
        <taxon>Viridiplantae</taxon>
        <taxon>Streptophyta</taxon>
        <taxon>Embryophyta</taxon>
        <taxon>Tracheophyta</taxon>
        <taxon>Spermatophyta</taxon>
        <taxon>Magnoliopsida</taxon>
        <taxon>eudicotyledons</taxon>
        <taxon>Gunneridae</taxon>
        <taxon>Pentapetalae</taxon>
        <taxon>rosids</taxon>
        <taxon>fabids</taxon>
        <taxon>Fabales</taxon>
        <taxon>Fabaceae</taxon>
        <taxon>Papilionoideae</taxon>
        <taxon>50 kb inversion clade</taxon>
        <taxon>NPAAA clade</taxon>
        <taxon>indigoferoid/millettioid clade</taxon>
        <taxon>Phaseoleae</taxon>
        <taxon>Glycine</taxon>
        <taxon>Glycine subgen. Soja</taxon>
    </lineage>
</organism>
<dbReference type="Proteomes" id="UP000053555">
    <property type="component" value="Unassembled WGS sequence"/>
</dbReference>
<name>A0A0B2S8C1_GLYSO</name>
<dbReference type="EMBL" id="KN645117">
    <property type="protein sequence ID" value="KHN41455.1"/>
    <property type="molecule type" value="Genomic_DNA"/>
</dbReference>
<gene>
    <name evidence="1" type="ORF">glysoja_031088</name>
</gene>
<evidence type="ECO:0000313" key="1">
    <source>
        <dbReference type="EMBL" id="KHN41455.1"/>
    </source>
</evidence>
<reference evidence="1" key="1">
    <citation type="submission" date="2014-07" db="EMBL/GenBank/DDBJ databases">
        <title>Identification of a novel salt tolerance gene in wild soybean by whole-genome sequencing.</title>
        <authorList>
            <person name="Lam H.-M."/>
            <person name="Qi X."/>
            <person name="Li M.-W."/>
            <person name="Liu X."/>
            <person name="Xie M."/>
            <person name="Ni M."/>
            <person name="Xu X."/>
        </authorList>
    </citation>
    <scope>NUCLEOTIDE SEQUENCE [LARGE SCALE GENOMIC DNA]</scope>
    <source>
        <tissue evidence="1">Root</tissue>
    </source>
</reference>